<evidence type="ECO:0000256" key="1">
    <source>
        <dbReference type="ARBA" id="ARBA00005614"/>
    </source>
</evidence>
<accession>A0ABV8QGP9</accession>
<reference evidence="10" key="1">
    <citation type="journal article" date="2019" name="Int. J. Syst. Evol. Microbiol.">
        <title>The Global Catalogue of Microorganisms (GCM) 10K type strain sequencing project: providing services to taxonomists for standard genome sequencing and annotation.</title>
        <authorList>
            <consortium name="The Broad Institute Genomics Platform"/>
            <consortium name="The Broad Institute Genome Sequencing Center for Infectious Disease"/>
            <person name="Wu L."/>
            <person name="Ma J."/>
        </authorList>
    </citation>
    <scope>NUCLEOTIDE SEQUENCE [LARGE SCALE GENOMIC DNA]</scope>
    <source>
        <strain evidence="10">CECT 7297</strain>
    </source>
</reference>
<keyword evidence="10" id="KW-1185">Reference proteome</keyword>
<evidence type="ECO:0000256" key="7">
    <source>
        <dbReference type="RuleBase" id="RU004168"/>
    </source>
</evidence>
<keyword evidence="5 6" id="KW-0378">Hydrolase</keyword>
<organism evidence="9 10">
    <name type="scientific">Marinobacter lacisalsi</name>
    <dbReference type="NCBI Taxonomy" id="475979"/>
    <lineage>
        <taxon>Bacteria</taxon>
        <taxon>Pseudomonadati</taxon>
        <taxon>Pseudomonadota</taxon>
        <taxon>Gammaproteobacteria</taxon>
        <taxon>Pseudomonadales</taxon>
        <taxon>Marinobacteraceae</taxon>
        <taxon>Marinobacter</taxon>
    </lineage>
</organism>
<dbReference type="PROSITE" id="PS51160">
    <property type="entry name" value="ACYLPHOSPHATASE_3"/>
    <property type="match status" value="1"/>
</dbReference>
<dbReference type="InterPro" id="IPR017968">
    <property type="entry name" value="Acylphosphatase_CS"/>
</dbReference>
<dbReference type="Gene3D" id="3.30.70.100">
    <property type="match status" value="1"/>
</dbReference>
<comment type="caution">
    <text evidence="9">The sequence shown here is derived from an EMBL/GenBank/DDBJ whole genome shotgun (WGS) entry which is preliminary data.</text>
</comment>
<evidence type="ECO:0000256" key="5">
    <source>
        <dbReference type="PROSITE-ProRule" id="PRU00520"/>
    </source>
</evidence>
<dbReference type="PANTHER" id="PTHR47268">
    <property type="entry name" value="ACYLPHOSPHATASE"/>
    <property type="match status" value="1"/>
</dbReference>
<dbReference type="SUPFAM" id="SSF54975">
    <property type="entry name" value="Acylphosphatase/BLUF domain-like"/>
    <property type="match status" value="1"/>
</dbReference>
<sequence length="91" mass="10085">MSNEQRHLLVEGHVQGVSFRAYTEQKASELGLEGYVRNLTDGRVEVVAEGPEDRLRQLEDWCWQGPPAATVSLVRGEARPASGDFSGFAIR</sequence>
<protein>
    <recommendedName>
        <fullName evidence="3 5">Acylphosphatase</fullName>
        <ecNumber evidence="2 5">3.6.1.7</ecNumber>
    </recommendedName>
</protein>
<dbReference type="InterPro" id="IPR036046">
    <property type="entry name" value="Acylphosphatase-like_dom_sf"/>
</dbReference>
<dbReference type="Pfam" id="PF00708">
    <property type="entry name" value="Acylphosphatase"/>
    <property type="match status" value="1"/>
</dbReference>
<proteinExistence type="inferred from homology"/>
<dbReference type="InterPro" id="IPR020456">
    <property type="entry name" value="Acylphosphatase"/>
</dbReference>
<feature type="domain" description="Acylphosphatase-like" evidence="8">
    <location>
        <begin position="5"/>
        <end position="91"/>
    </location>
</feature>
<dbReference type="PROSITE" id="PS00151">
    <property type="entry name" value="ACYLPHOSPHATASE_2"/>
    <property type="match status" value="1"/>
</dbReference>
<evidence type="ECO:0000256" key="6">
    <source>
        <dbReference type="RuleBase" id="RU000553"/>
    </source>
</evidence>
<evidence type="ECO:0000256" key="3">
    <source>
        <dbReference type="ARBA" id="ARBA00015991"/>
    </source>
</evidence>
<feature type="active site" evidence="5">
    <location>
        <position position="38"/>
    </location>
</feature>
<evidence type="ECO:0000259" key="8">
    <source>
        <dbReference type="PROSITE" id="PS51160"/>
    </source>
</evidence>
<dbReference type="RefSeq" id="WP_379887085.1">
    <property type="nucleotide sequence ID" value="NZ_JBHSDI010000013.1"/>
</dbReference>
<evidence type="ECO:0000313" key="10">
    <source>
        <dbReference type="Proteomes" id="UP001595798"/>
    </source>
</evidence>
<dbReference type="PROSITE" id="PS00150">
    <property type="entry name" value="ACYLPHOSPHATASE_1"/>
    <property type="match status" value="1"/>
</dbReference>
<evidence type="ECO:0000313" key="9">
    <source>
        <dbReference type="EMBL" id="MFC4259500.1"/>
    </source>
</evidence>
<evidence type="ECO:0000256" key="4">
    <source>
        <dbReference type="ARBA" id="ARBA00047645"/>
    </source>
</evidence>
<evidence type="ECO:0000256" key="2">
    <source>
        <dbReference type="ARBA" id="ARBA00012150"/>
    </source>
</evidence>
<dbReference type="EC" id="3.6.1.7" evidence="2 5"/>
<dbReference type="InterPro" id="IPR001792">
    <property type="entry name" value="Acylphosphatase-like_dom"/>
</dbReference>
<gene>
    <name evidence="9" type="ORF">ACFOZ5_10720</name>
</gene>
<name>A0ABV8QGP9_9GAMM</name>
<dbReference type="Proteomes" id="UP001595798">
    <property type="component" value="Unassembled WGS sequence"/>
</dbReference>
<feature type="active site" evidence="5">
    <location>
        <position position="20"/>
    </location>
</feature>
<dbReference type="EMBL" id="JBHSDI010000013">
    <property type="protein sequence ID" value="MFC4259500.1"/>
    <property type="molecule type" value="Genomic_DNA"/>
</dbReference>
<dbReference type="PANTHER" id="PTHR47268:SF4">
    <property type="entry name" value="ACYLPHOSPHATASE"/>
    <property type="match status" value="1"/>
</dbReference>
<comment type="similarity">
    <text evidence="1 7">Belongs to the acylphosphatase family.</text>
</comment>
<comment type="catalytic activity">
    <reaction evidence="4 5 6">
        <text>an acyl phosphate + H2O = a carboxylate + phosphate + H(+)</text>
        <dbReference type="Rhea" id="RHEA:14965"/>
        <dbReference type="ChEBI" id="CHEBI:15377"/>
        <dbReference type="ChEBI" id="CHEBI:15378"/>
        <dbReference type="ChEBI" id="CHEBI:29067"/>
        <dbReference type="ChEBI" id="CHEBI:43474"/>
        <dbReference type="ChEBI" id="CHEBI:59918"/>
        <dbReference type="EC" id="3.6.1.7"/>
    </reaction>
</comment>